<accession>A0ABV5S2P0</accession>
<dbReference type="RefSeq" id="WP_344989615.1">
    <property type="nucleotide sequence ID" value="NZ_BAAAXV010000005.1"/>
</dbReference>
<evidence type="ECO:0000313" key="2">
    <source>
        <dbReference type="EMBL" id="MFB9625835.1"/>
    </source>
</evidence>
<proteinExistence type="predicted"/>
<feature type="chain" id="PRO_5045257922" description="WD40 repeat domain-containing protein" evidence="1">
    <location>
        <begin position="22"/>
        <end position="333"/>
    </location>
</feature>
<feature type="signal peptide" evidence="1">
    <location>
        <begin position="1"/>
        <end position="21"/>
    </location>
</feature>
<comment type="caution">
    <text evidence="2">The sequence shown here is derived from an EMBL/GenBank/DDBJ whole genome shotgun (WGS) entry which is preliminary data.</text>
</comment>
<protein>
    <recommendedName>
        <fullName evidence="4">WD40 repeat domain-containing protein</fullName>
    </recommendedName>
</protein>
<gene>
    <name evidence="2" type="ORF">ACFFSA_22350</name>
</gene>
<name>A0ABV5S2P0_9ACTN</name>
<evidence type="ECO:0000313" key="3">
    <source>
        <dbReference type="Proteomes" id="UP001589532"/>
    </source>
</evidence>
<dbReference type="EMBL" id="JBHMBW010000020">
    <property type="protein sequence ID" value="MFB9625835.1"/>
    <property type="molecule type" value="Genomic_DNA"/>
</dbReference>
<reference evidence="2 3" key="1">
    <citation type="submission" date="2024-09" db="EMBL/GenBank/DDBJ databases">
        <authorList>
            <person name="Sun Q."/>
            <person name="Mori K."/>
        </authorList>
    </citation>
    <scope>NUCLEOTIDE SEQUENCE [LARGE SCALE GENOMIC DNA]</scope>
    <source>
        <strain evidence="2 3">JCM 3143</strain>
    </source>
</reference>
<organism evidence="2 3">
    <name type="scientific">Nonomuraea helvata</name>
    <dbReference type="NCBI Taxonomy" id="37484"/>
    <lineage>
        <taxon>Bacteria</taxon>
        <taxon>Bacillati</taxon>
        <taxon>Actinomycetota</taxon>
        <taxon>Actinomycetes</taxon>
        <taxon>Streptosporangiales</taxon>
        <taxon>Streptosporangiaceae</taxon>
        <taxon>Nonomuraea</taxon>
    </lineage>
</organism>
<dbReference type="Proteomes" id="UP001589532">
    <property type="component" value="Unassembled WGS sequence"/>
</dbReference>
<sequence>MKRPIAIATVTAGALTMLLTALIPRNPAATAQSAGPEPFFQGPAAYAYLCQSAATEGPQEECANWRIVTREGRTWELTDADGGNPVDLSADGRLIAYERTSDHRIVVRDLVNGTVRPILENVPAHLSVSPTLLGNGRWLDVEFEADDGEDEENSMPAPFIAQVADGRTIWRLPRDATLLRLDMAGKRLMVEDERSFSVTDPSGTTKTPLPRRLRVAQASGVLTPDGKGQATQVVSRNFPAGGADIRPARLVTIGTATGKVLHDVHLSLPLRDRAAGCHSNRWLSASDVLVRCGTGEQHHEILFRVDTRTGAYTKLREMKPPKSGLFELVRAED</sequence>
<keyword evidence="3" id="KW-1185">Reference proteome</keyword>
<evidence type="ECO:0008006" key="4">
    <source>
        <dbReference type="Google" id="ProtNLM"/>
    </source>
</evidence>
<keyword evidence="1" id="KW-0732">Signal</keyword>
<dbReference type="SUPFAM" id="SSF82171">
    <property type="entry name" value="DPP6 N-terminal domain-like"/>
    <property type="match status" value="1"/>
</dbReference>
<evidence type="ECO:0000256" key="1">
    <source>
        <dbReference type="SAM" id="SignalP"/>
    </source>
</evidence>